<dbReference type="GeneID" id="303115867"/>
<keyword evidence="3" id="KW-1185">Reference proteome</keyword>
<name>A0A6L5Y8S1_9FIRM</name>
<evidence type="ECO:0000313" key="2">
    <source>
        <dbReference type="EMBL" id="MST52838.1"/>
    </source>
</evidence>
<evidence type="ECO:0000313" key="3">
    <source>
        <dbReference type="Proteomes" id="UP000474676"/>
    </source>
</evidence>
<evidence type="ECO:0000256" key="1">
    <source>
        <dbReference type="SAM" id="MobiDB-lite"/>
    </source>
</evidence>
<proteinExistence type="predicted"/>
<feature type="region of interest" description="Disordered" evidence="1">
    <location>
        <begin position="416"/>
        <end position="437"/>
    </location>
</feature>
<feature type="compositionally biased region" description="Basic and acidic residues" evidence="1">
    <location>
        <begin position="416"/>
        <end position="433"/>
    </location>
</feature>
<dbReference type="EMBL" id="VUMZ01000021">
    <property type="protein sequence ID" value="MST52838.1"/>
    <property type="molecule type" value="Genomic_DNA"/>
</dbReference>
<dbReference type="AlphaFoldDB" id="A0A6L5Y8S1"/>
<sequence length="509" mass="59215">MADQQAALERLRELYREKNEHLGKFLEPVEPYEFYREIFPKGSFERKGHFEDRKGNGIAVTVPKGEVDKATGIALQIEGDGKAKRCTITDELDELRELQDTDFTIMSPISYFGRRRCGKNARYLYALVFDLDGVGMPQLRDTLHQMNKDILPQATFVVNSGTGLHLYYVLKEPVPMYPHNQKCLKELKYALTRQIWNKFTSTIKEPQMQGILQGFRVVGSGSKLGREYPVRAFRLGGPVELARLLDYIPDSNGEQQRLEGLMRKSRLSLAEAKEKYPDWYERRIVKKERRGRWTVKRDLYDWWLHRIADEIRVGHRFYGIMTLAIYAKKCGIDEDELRRDAFALLRPYDDMSVEDINRFTKDDVVCALEMFNEDYVTFPRDDIAKLSGLTMPVNKRNFQKQADHLEIARAIRDIKAKQQGKKDWREGNGRPKDSGTAQARVYEWRQQHPEGRKADCHRETGLDPKTVRKWWDCPPPAVRFENGHVTVRVSPSQELSDWLLDALHDGGQE</sequence>
<accession>A0A6L5Y8S1</accession>
<organism evidence="2 3">
    <name type="scientific">Hornefia butyriciproducens</name>
    <dbReference type="NCBI Taxonomy" id="2652293"/>
    <lineage>
        <taxon>Bacteria</taxon>
        <taxon>Bacillati</taxon>
        <taxon>Bacillota</taxon>
        <taxon>Clostridia</taxon>
        <taxon>Peptostreptococcales</taxon>
        <taxon>Anaerovoracaceae</taxon>
        <taxon>Hornefia</taxon>
    </lineage>
</organism>
<protein>
    <recommendedName>
        <fullName evidence="4">Replication protein</fullName>
    </recommendedName>
</protein>
<reference evidence="2 3" key="1">
    <citation type="submission" date="2019-08" db="EMBL/GenBank/DDBJ databases">
        <title>In-depth cultivation of the pig gut microbiome towards novel bacterial diversity and tailored functional studies.</title>
        <authorList>
            <person name="Wylensek D."/>
            <person name="Hitch T.C.A."/>
            <person name="Clavel T."/>
        </authorList>
    </citation>
    <scope>NUCLEOTIDE SEQUENCE [LARGE SCALE GENOMIC DNA]</scope>
    <source>
        <strain evidence="2 3">WCA-MUC-591-APC-3H</strain>
    </source>
</reference>
<comment type="caution">
    <text evidence="2">The sequence shown here is derived from an EMBL/GenBank/DDBJ whole genome shotgun (WGS) entry which is preliminary data.</text>
</comment>
<gene>
    <name evidence="2" type="ORF">FYJ64_11100</name>
</gene>
<evidence type="ECO:0008006" key="4">
    <source>
        <dbReference type="Google" id="ProtNLM"/>
    </source>
</evidence>
<dbReference type="Proteomes" id="UP000474676">
    <property type="component" value="Unassembled WGS sequence"/>
</dbReference>
<dbReference type="RefSeq" id="WP_117508232.1">
    <property type="nucleotide sequence ID" value="NZ_VUMZ01000021.1"/>
</dbReference>